<accession>A0A1Y2H6Y5</accession>
<evidence type="ECO:0000256" key="1">
    <source>
        <dbReference type="SAM" id="MobiDB-lite"/>
    </source>
</evidence>
<dbReference type="SUPFAM" id="SSF52833">
    <property type="entry name" value="Thioredoxin-like"/>
    <property type="match status" value="1"/>
</dbReference>
<sequence length="371" mass="40286">MVNNRNDTMQSPPLRQPRTKSLSSASQMPACRHVCHGKAASIAALLVASALSLLMIAVPQPVDAAPATVQIRNIAGLHQGADTADPLQHPLSLASRLSSRASGTLSTLRDWHGSFNWIWSWHPFASTSSSHQVQQRAIAFFECQQAKLELDAHRQPERQQGRVNVAAIPPPPTPQGFLLNNGHGSIQVTAFLDPLCPDSADFWTGFSPAAKAFATLASFRVVVLPLPYHRNAFAISQGLQAVHRRIVPGAAAAEPISSLFDHSFSHIETLSNRSQIISELDYRTATADWIWTLLSPEVRRNVFLGDIKNLIEDLEPGAPADQAARAQFKYAASLGVTGTPEVQVNGVLDAQASELRTVAEWSEYFKSLSGQ</sequence>
<protein>
    <recommendedName>
        <fullName evidence="4">Thioredoxin-like fold domain-containing protein</fullName>
    </recommendedName>
</protein>
<organism evidence="2 3">
    <name type="scientific">Catenaria anguillulae PL171</name>
    <dbReference type="NCBI Taxonomy" id="765915"/>
    <lineage>
        <taxon>Eukaryota</taxon>
        <taxon>Fungi</taxon>
        <taxon>Fungi incertae sedis</taxon>
        <taxon>Blastocladiomycota</taxon>
        <taxon>Blastocladiomycetes</taxon>
        <taxon>Blastocladiales</taxon>
        <taxon>Catenariaceae</taxon>
        <taxon>Catenaria</taxon>
    </lineage>
</organism>
<name>A0A1Y2H6Y5_9FUNG</name>
<dbReference type="PANTHER" id="PTHR33875">
    <property type="entry name" value="OS09G0542200 PROTEIN"/>
    <property type="match status" value="1"/>
</dbReference>
<keyword evidence="3" id="KW-1185">Reference proteome</keyword>
<gene>
    <name evidence="2" type="ORF">BCR44DRAFT_156448</name>
</gene>
<dbReference type="STRING" id="765915.A0A1Y2H6Y5"/>
<dbReference type="InterPro" id="IPR036249">
    <property type="entry name" value="Thioredoxin-like_sf"/>
</dbReference>
<evidence type="ECO:0000313" key="2">
    <source>
        <dbReference type="EMBL" id="ORZ30348.1"/>
    </source>
</evidence>
<comment type="caution">
    <text evidence="2">The sequence shown here is derived from an EMBL/GenBank/DDBJ whole genome shotgun (WGS) entry which is preliminary data.</text>
</comment>
<dbReference type="Gene3D" id="3.40.30.10">
    <property type="entry name" value="Glutaredoxin"/>
    <property type="match status" value="1"/>
</dbReference>
<dbReference type="EMBL" id="MCFL01000087">
    <property type="protein sequence ID" value="ORZ30348.1"/>
    <property type="molecule type" value="Genomic_DNA"/>
</dbReference>
<dbReference type="AlphaFoldDB" id="A0A1Y2H6Y5"/>
<dbReference type="PANTHER" id="PTHR33875:SF2">
    <property type="entry name" value="ACR183CP"/>
    <property type="match status" value="1"/>
</dbReference>
<proteinExistence type="predicted"/>
<dbReference type="Proteomes" id="UP000193411">
    <property type="component" value="Unassembled WGS sequence"/>
</dbReference>
<evidence type="ECO:0008006" key="4">
    <source>
        <dbReference type="Google" id="ProtNLM"/>
    </source>
</evidence>
<reference evidence="2 3" key="1">
    <citation type="submission" date="2016-07" db="EMBL/GenBank/DDBJ databases">
        <title>Pervasive Adenine N6-methylation of Active Genes in Fungi.</title>
        <authorList>
            <consortium name="DOE Joint Genome Institute"/>
            <person name="Mondo S.J."/>
            <person name="Dannebaum R.O."/>
            <person name="Kuo R.C."/>
            <person name="Labutti K."/>
            <person name="Haridas S."/>
            <person name="Kuo A."/>
            <person name="Salamov A."/>
            <person name="Ahrendt S.R."/>
            <person name="Lipzen A."/>
            <person name="Sullivan W."/>
            <person name="Andreopoulos W.B."/>
            <person name="Clum A."/>
            <person name="Lindquist E."/>
            <person name="Daum C."/>
            <person name="Ramamoorthy G.K."/>
            <person name="Gryganskyi A."/>
            <person name="Culley D."/>
            <person name="Magnuson J.K."/>
            <person name="James T.Y."/>
            <person name="O'Malley M.A."/>
            <person name="Stajich J.E."/>
            <person name="Spatafora J.W."/>
            <person name="Visel A."/>
            <person name="Grigoriev I.V."/>
        </authorList>
    </citation>
    <scope>NUCLEOTIDE SEQUENCE [LARGE SCALE GENOMIC DNA]</scope>
    <source>
        <strain evidence="2 3">PL171</strain>
    </source>
</reference>
<evidence type="ECO:0000313" key="3">
    <source>
        <dbReference type="Proteomes" id="UP000193411"/>
    </source>
</evidence>
<dbReference type="OrthoDB" id="37297at2759"/>
<feature type="region of interest" description="Disordered" evidence="1">
    <location>
        <begin position="1"/>
        <end position="25"/>
    </location>
</feature>